<evidence type="ECO:0000256" key="1">
    <source>
        <dbReference type="ARBA" id="ARBA00006525"/>
    </source>
</evidence>
<comment type="similarity">
    <text evidence="1">Belongs to the DprA/Smf family.</text>
</comment>
<reference evidence="3 4" key="1">
    <citation type="submission" date="2019-07" db="EMBL/GenBank/DDBJ databases">
        <title>Allobacillus sp. nov. SKP isolated from shrimp paste of Euphausiacea.</title>
        <authorList>
            <person name="Kanchanasin P."/>
            <person name="Tanasupawat S."/>
            <person name="Shi W."/>
            <person name="Wu L."/>
            <person name="Ma J."/>
        </authorList>
    </citation>
    <scope>NUCLEOTIDE SEQUENCE [LARGE SCALE GENOMIC DNA]</scope>
    <source>
        <strain evidence="3 4">SKP4-8</strain>
    </source>
</reference>
<dbReference type="NCBIfam" id="TIGR00732">
    <property type="entry name" value="dprA"/>
    <property type="match status" value="1"/>
</dbReference>
<dbReference type="RefSeq" id="WP_144087726.1">
    <property type="nucleotide sequence ID" value="NZ_VMHE01000002.1"/>
</dbReference>
<dbReference type="OrthoDB" id="9785707at2"/>
<dbReference type="InterPro" id="IPR003488">
    <property type="entry name" value="DprA"/>
</dbReference>
<keyword evidence="4" id="KW-1185">Reference proteome</keyword>
<dbReference type="Proteomes" id="UP000316425">
    <property type="component" value="Unassembled WGS sequence"/>
</dbReference>
<evidence type="ECO:0000313" key="3">
    <source>
        <dbReference type="EMBL" id="TSJ67137.1"/>
    </source>
</evidence>
<dbReference type="AlphaFoldDB" id="A0A556PRW9"/>
<dbReference type="PANTHER" id="PTHR43022">
    <property type="entry name" value="PROTEIN SMF"/>
    <property type="match status" value="1"/>
</dbReference>
<dbReference type="Gene3D" id="3.40.50.450">
    <property type="match status" value="1"/>
</dbReference>
<dbReference type="InterPro" id="IPR057666">
    <property type="entry name" value="DrpA_SLOG"/>
</dbReference>
<feature type="domain" description="Smf/DprA SLOG" evidence="2">
    <location>
        <begin position="81"/>
        <end position="286"/>
    </location>
</feature>
<dbReference type="Pfam" id="PF02481">
    <property type="entry name" value="DNA_processg_A"/>
    <property type="match status" value="1"/>
</dbReference>
<dbReference type="GO" id="GO:0009294">
    <property type="term" value="P:DNA-mediated transformation"/>
    <property type="evidence" value="ECO:0007669"/>
    <property type="project" value="InterPro"/>
</dbReference>
<dbReference type="EMBL" id="VMHE01000002">
    <property type="protein sequence ID" value="TSJ67137.1"/>
    <property type="molecule type" value="Genomic_DNA"/>
</dbReference>
<protein>
    <submittedName>
        <fullName evidence="3">DNA-protecting protein DprA</fullName>
    </submittedName>
</protein>
<evidence type="ECO:0000313" key="4">
    <source>
        <dbReference type="Proteomes" id="UP000316425"/>
    </source>
</evidence>
<name>A0A556PRW9_9BACI</name>
<dbReference type="SUPFAM" id="SSF102405">
    <property type="entry name" value="MCP/YpsA-like"/>
    <property type="match status" value="1"/>
</dbReference>
<comment type="caution">
    <text evidence="3">The sequence shown here is derived from an EMBL/GenBank/DDBJ whole genome shotgun (WGS) entry which is preliminary data.</text>
</comment>
<accession>A0A556PRW9</accession>
<gene>
    <name evidence="3" type="primary">dprA</name>
    <name evidence="3" type="ORF">FPQ13_02465</name>
</gene>
<dbReference type="PANTHER" id="PTHR43022:SF1">
    <property type="entry name" value="PROTEIN SMF"/>
    <property type="match status" value="1"/>
</dbReference>
<proteinExistence type="inferred from homology"/>
<evidence type="ECO:0000259" key="2">
    <source>
        <dbReference type="Pfam" id="PF02481"/>
    </source>
</evidence>
<sequence>MQINPSFELFHLLSHPKITRKKVQNYLLTDPSLERLHSLHWRDLIQPLQLTSSEAQSLYEHFQNRLQRQRSARQFNLLRPITIYDPNYPHSLATIPDPPLILYARGNRELLCGNHLSVIGSRKPSPSAKNKINLLLPPLIKQSVTIVSGLAYGIDGMSHQLTLDQQGKTIAVLAFGFNHIYPKAHTALYRTIERHGLLLTEYPPDMKPNRWHFPERNRIISGLSRATLIIEATKRSGTMITADQALEQGKDVFVVPDSIFLPEAEGCLKLLQEGAIPITNPQDLLDWWNKIN</sequence>
<organism evidence="3 4">
    <name type="scientific">Allobacillus salarius</name>
    <dbReference type="NCBI Taxonomy" id="1955272"/>
    <lineage>
        <taxon>Bacteria</taxon>
        <taxon>Bacillati</taxon>
        <taxon>Bacillota</taxon>
        <taxon>Bacilli</taxon>
        <taxon>Bacillales</taxon>
        <taxon>Bacillaceae</taxon>
        <taxon>Allobacillus</taxon>
    </lineage>
</organism>